<accession>A0A1A8QT28</accession>
<dbReference type="PANTHER" id="PTHR16803">
    <property type="entry name" value="HIGH AFFINITY IMMUNOGLOBULIN EPSILON RECEPTOR GAMMA-SUBUNIT"/>
    <property type="match status" value="1"/>
</dbReference>
<reference evidence="8" key="1">
    <citation type="submission" date="2016-05" db="EMBL/GenBank/DDBJ databases">
        <authorList>
            <person name="Lavstsen T."/>
            <person name="Jespersen J.S."/>
        </authorList>
    </citation>
    <scope>NUCLEOTIDE SEQUENCE</scope>
    <source>
        <tissue evidence="8">Brain</tissue>
    </source>
</reference>
<feature type="transmembrane region" description="Helical" evidence="7">
    <location>
        <begin position="50"/>
        <end position="68"/>
    </location>
</feature>
<keyword evidence="4" id="KW-0391">Immunity</keyword>
<dbReference type="GO" id="GO:0002376">
    <property type="term" value="P:immune system process"/>
    <property type="evidence" value="ECO:0007669"/>
    <property type="project" value="UniProtKB-KW"/>
</dbReference>
<gene>
    <name evidence="8" type="primary">FCER1G</name>
</gene>
<dbReference type="InterPro" id="IPR042340">
    <property type="entry name" value="FCER1G"/>
</dbReference>
<evidence type="ECO:0000256" key="7">
    <source>
        <dbReference type="SAM" id="Phobius"/>
    </source>
</evidence>
<organism evidence="8">
    <name type="scientific">Nothobranchius rachovii</name>
    <name type="common">bluefin notho</name>
    <dbReference type="NCBI Taxonomy" id="451742"/>
    <lineage>
        <taxon>Eukaryota</taxon>
        <taxon>Metazoa</taxon>
        <taxon>Chordata</taxon>
        <taxon>Craniata</taxon>
        <taxon>Vertebrata</taxon>
        <taxon>Euteleostomi</taxon>
        <taxon>Actinopterygii</taxon>
        <taxon>Neopterygii</taxon>
        <taxon>Teleostei</taxon>
        <taxon>Neoteleostei</taxon>
        <taxon>Acanthomorphata</taxon>
        <taxon>Ovalentaria</taxon>
        <taxon>Atherinomorphae</taxon>
        <taxon>Cyprinodontiformes</taxon>
        <taxon>Nothobranchiidae</taxon>
        <taxon>Nothobranchius</taxon>
    </lineage>
</organism>
<proteinExistence type="predicted"/>
<keyword evidence="7" id="KW-1133">Transmembrane helix</keyword>
<keyword evidence="6 8" id="KW-0675">Receptor</keyword>
<evidence type="ECO:0000256" key="5">
    <source>
        <dbReference type="ARBA" id="ARBA00023157"/>
    </source>
</evidence>
<keyword evidence="7" id="KW-0812">Transmembrane</keyword>
<dbReference type="PANTHER" id="PTHR16803:SF0">
    <property type="entry name" value="HIGH AFFINITY IMMUNOGLOBULIN EPSILON RECEPTOR SUBUNIT GAMMA"/>
    <property type="match status" value="1"/>
</dbReference>
<comment type="subcellular location">
    <subcellularLocation>
        <location evidence="1">Cell membrane</location>
        <topology evidence="1">Single-pass type I membrane protein</topology>
    </subcellularLocation>
</comment>
<feature type="non-terminal residue" evidence="8">
    <location>
        <position position="1"/>
    </location>
</feature>
<evidence type="ECO:0000256" key="1">
    <source>
        <dbReference type="ARBA" id="ARBA00004251"/>
    </source>
</evidence>
<dbReference type="Pfam" id="PF11628">
    <property type="entry name" value="TCR_zetazeta"/>
    <property type="match status" value="1"/>
</dbReference>
<evidence type="ECO:0000256" key="2">
    <source>
        <dbReference type="ARBA" id="ARBA00022475"/>
    </source>
</evidence>
<reference evidence="8" key="2">
    <citation type="submission" date="2016-06" db="EMBL/GenBank/DDBJ databases">
        <title>The genome of a short-lived fish provides insights into sex chromosome evolution and the genetic control of aging.</title>
        <authorList>
            <person name="Reichwald K."/>
            <person name="Felder M."/>
            <person name="Petzold A."/>
            <person name="Koch P."/>
            <person name="Groth M."/>
            <person name="Platzer M."/>
        </authorList>
    </citation>
    <scope>NUCLEOTIDE SEQUENCE</scope>
    <source>
        <tissue evidence="8">Brain</tissue>
    </source>
</reference>
<dbReference type="AlphaFoldDB" id="A0A1A8QT28"/>
<evidence type="ECO:0000256" key="6">
    <source>
        <dbReference type="ARBA" id="ARBA00023170"/>
    </source>
</evidence>
<evidence type="ECO:0000256" key="4">
    <source>
        <dbReference type="ARBA" id="ARBA00022859"/>
    </source>
</evidence>
<evidence type="ECO:0000256" key="3">
    <source>
        <dbReference type="ARBA" id="ARBA00022553"/>
    </source>
</evidence>
<dbReference type="InterPro" id="IPR021663">
    <property type="entry name" value="CD3_zeta/IgE_Fc_rcpt_gamma"/>
</dbReference>
<keyword evidence="7" id="KW-0472">Membrane</keyword>
<evidence type="ECO:0000313" key="8">
    <source>
        <dbReference type="EMBL" id="SBR96741.1"/>
    </source>
</evidence>
<keyword evidence="3" id="KW-0597">Phosphoprotein</keyword>
<name>A0A1A8QT28_9TELE</name>
<dbReference type="GO" id="GO:0019767">
    <property type="term" value="F:IgE receptor activity"/>
    <property type="evidence" value="ECO:0007669"/>
    <property type="project" value="InterPro"/>
</dbReference>
<sequence>LNMQLLLQIGQRALHFLFSHSLCLIKDGLRQKLQTSSFHLMPLGEMSICYILDGVLILYGVILTILYCRLRMYRSSETSCSYPEKQPAGGRIYEDLTSRTADTYDTINMTKKPFA</sequence>
<keyword evidence="5" id="KW-1015">Disulfide bond</keyword>
<dbReference type="EMBL" id="HAEI01006244">
    <property type="protein sequence ID" value="SBR96741.1"/>
    <property type="molecule type" value="Transcribed_RNA"/>
</dbReference>
<keyword evidence="2" id="KW-1003">Cell membrane</keyword>
<dbReference type="GO" id="GO:0032998">
    <property type="term" value="C:Fc-epsilon receptor I complex"/>
    <property type="evidence" value="ECO:0007669"/>
    <property type="project" value="InterPro"/>
</dbReference>
<protein>
    <submittedName>
        <fullName evidence="8">Fc of IgE, high affinity I, receptor for, gamma polypeptide</fullName>
    </submittedName>
</protein>